<comment type="cofactor">
    <cofactor evidence="1">
        <name>pyridoxal 5'-phosphate</name>
        <dbReference type="ChEBI" id="CHEBI:597326"/>
    </cofactor>
</comment>
<dbReference type="CDD" id="cd00609">
    <property type="entry name" value="AAT_like"/>
    <property type="match status" value="1"/>
</dbReference>
<protein>
    <submittedName>
        <fullName evidence="4">Aminotransferase class I/II-fold pyridoxal phosphate-dependent enzyme</fullName>
    </submittedName>
</protein>
<evidence type="ECO:0000259" key="3">
    <source>
        <dbReference type="Pfam" id="PF00155"/>
    </source>
</evidence>
<feature type="domain" description="Aminotransferase class I/classII large" evidence="3">
    <location>
        <begin position="16"/>
        <end position="327"/>
    </location>
</feature>
<evidence type="ECO:0000313" key="5">
    <source>
        <dbReference type="Proteomes" id="UP001198242"/>
    </source>
</evidence>
<dbReference type="SUPFAM" id="SSF53383">
    <property type="entry name" value="PLP-dependent transferases"/>
    <property type="match status" value="1"/>
</dbReference>
<dbReference type="InterPro" id="IPR015424">
    <property type="entry name" value="PyrdxlP-dep_Trfase"/>
</dbReference>
<name>A0AAE3DZR3_9FIRM</name>
<evidence type="ECO:0000313" key="4">
    <source>
        <dbReference type="EMBL" id="MCC2210988.1"/>
    </source>
</evidence>
<comment type="caution">
    <text evidence="4">The sequence shown here is derived from an EMBL/GenBank/DDBJ whole genome shotgun (WGS) entry which is preliminary data.</text>
</comment>
<proteinExistence type="predicted"/>
<evidence type="ECO:0000256" key="1">
    <source>
        <dbReference type="ARBA" id="ARBA00001933"/>
    </source>
</evidence>
<gene>
    <name evidence="4" type="ORF">LKE05_09335</name>
</gene>
<dbReference type="Gene3D" id="3.90.1150.10">
    <property type="entry name" value="Aspartate Aminotransferase, domain 1"/>
    <property type="match status" value="1"/>
</dbReference>
<reference evidence="4 5" key="1">
    <citation type="submission" date="2021-10" db="EMBL/GenBank/DDBJ databases">
        <title>Anaerobic single-cell dispensing facilitates the cultivation of human gut bacteria.</title>
        <authorList>
            <person name="Afrizal A."/>
        </authorList>
    </citation>
    <scope>NUCLEOTIDE SEQUENCE [LARGE SCALE GENOMIC DNA]</scope>
    <source>
        <strain evidence="4 5">CLA-AA-H232</strain>
    </source>
</reference>
<dbReference type="RefSeq" id="WP_308456636.1">
    <property type="nucleotide sequence ID" value="NZ_JAJEQM010000012.1"/>
</dbReference>
<keyword evidence="4" id="KW-0808">Transferase</keyword>
<sequence>MVYEHGGDIYRNKVRLDFSVNTNPLGMSENVKKAIAENIEQFGIYPDAMCINLRNAIAEKEQVGVDNVLCSNGAAEMIFAVVRAVMPKKSLLLAPTFSEYERALKSVGSQICYYYLKEENDFELQDDFIDYLDDIDMVFICNPNNPVGKIADKKKAQHIAEVCGEREIVCVFDECFMDLADGYSMKEKVPVIKAFTKTYAMAGLRLGYMIADTDFVCDVQRQLPMWNVSAAAQIGGITAINDNDYLEKGKKIIREEREFLIGELKNLGFKVFNSDVNFILFKGSVGLDKSLLKREILIRNCGNFNGLDEGFYRIAVKKHDENAEFIRELGDICG</sequence>
<evidence type="ECO:0000256" key="2">
    <source>
        <dbReference type="ARBA" id="ARBA00022898"/>
    </source>
</evidence>
<dbReference type="AlphaFoldDB" id="A0AAE3DZR3"/>
<keyword evidence="5" id="KW-1185">Reference proteome</keyword>
<dbReference type="EMBL" id="JAJEQM010000012">
    <property type="protein sequence ID" value="MCC2210988.1"/>
    <property type="molecule type" value="Genomic_DNA"/>
</dbReference>
<dbReference type="Pfam" id="PF00155">
    <property type="entry name" value="Aminotran_1_2"/>
    <property type="match status" value="1"/>
</dbReference>
<dbReference type="InterPro" id="IPR004839">
    <property type="entry name" value="Aminotransferase_I/II_large"/>
</dbReference>
<keyword evidence="2" id="KW-0663">Pyridoxal phosphate</keyword>
<dbReference type="InterPro" id="IPR015421">
    <property type="entry name" value="PyrdxlP-dep_Trfase_major"/>
</dbReference>
<dbReference type="GO" id="GO:0030170">
    <property type="term" value="F:pyridoxal phosphate binding"/>
    <property type="evidence" value="ECO:0007669"/>
    <property type="project" value="InterPro"/>
</dbReference>
<dbReference type="PANTHER" id="PTHR42885:SF1">
    <property type="entry name" value="THREONINE-PHOSPHATE DECARBOXYLASE"/>
    <property type="match status" value="1"/>
</dbReference>
<accession>A0AAE3DZR3</accession>
<dbReference type="Gene3D" id="3.40.640.10">
    <property type="entry name" value="Type I PLP-dependent aspartate aminotransferase-like (Major domain)"/>
    <property type="match status" value="1"/>
</dbReference>
<dbReference type="Proteomes" id="UP001198242">
    <property type="component" value="Unassembled WGS sequence"/>
</dbReference>
<dbReference type="InterPro" id="IPR015422">
    <property type="entry name" value="PyrdxlP-dep_Trfase_small"/>
</dbReference>
<keyword evidence="4" id="KW-0032">Aminotransferase</keyword>
<organism evidence="4 5">
    <name type="scientific">Hominilimicola fabiformis</name>
    <dbReference type="NCBI Taxonomy" id="2885356"/>
    <lineage>
        <taxon>Bacteria</taxon>
        <taxon>Bacillati</taxon>
        <taxon>Bacillota</taxon>
        <taxon>Clostridia</taxon>
        <taxon>Eubacteriales</taxon>
        <taxon>Oscillospiraceae</taxon>
        <taxon>Hominilimicola</taxon>
    </lineage>
</organism>
<dbReference type="PANTHER" id="PTHR42885">
    <property type="entry name" value="HISTIDINOL-PHOSPHATE AMINOTRANSFERASE-RELATED"/>
    <property type="match status" value="1"/>
</dbReference>
<dbReference type="GO" id="GO:0008483">
    <property type="term" value="F:transaminase activity"/>
    <property type="evidence" value="ECO:0007669"/>
    <property type="project" value="UniProtKB-KW"/>
</dbReference>